<dbReference type="InterPro" id="IPR050559">
    <property type="entry name" value="P-Pant_transferase_sf"/>
</dbReference>
<dbReference type="GO" id="GO:0019878">
    <property type="term" value="P:lysine biosynthetic process via aminoadipic acid"/>
    <property type="evidence" value="ECO:0007669"/>
    <property type="project" value="TreeGrafter"/>
</dbReference>
<dbReference type="Pfam" id="PF01648">
    <property type="entry name" value="ACPS"/>
    <property type="match status" value="1"/>
</dbReference>
<dbReference type="SUPFAM" id="SSF56214">
    <property type="entry name" value="4'-phosphopantetheinyl transferase"/>
    <property type="match status" value="2"/>
</dbReference>
<evidence type="ECO:0000313" key="4">
    <source>
        <dbReference type="EMBL" id="PWE15072.1"/>
    </source>
</evidence>
<dbReference type="PANTHER" id="PTHR12215:SF10">
    <property type="entry name" value="L-AMINOADIPATE-SEMIALDEHYDE DEHYDROGENASE-PHOSPHOPANTETHEINYL TRANSFERASE"/>
    <property type="match status" value="1"/>
</dbReference>
<dbReference type="InterPro" id="IPR037143">
    <property type="entry name" value="4-PPantetheinyl_Trfase_dom_sf"/>
</dbReference>
<evidence type="ECO:0000313" key="5">
    <source>
        <dbReference type="Proteomes" id="UP000245216"/>
    </source>
</evidence>
<accession>A0A2U2BM48</accession>
<name>A0A2U2BM48_ALCFA</name>
<protein>
    <submittedName>
        <fullName evidence="4">ACP synthase</fullName>
    </submittedName>
</protein>
<dbReference type="PANTHER" id="PTHR12215">
    <property type="entry name" value="PHOSPHOPANTETHEINE TRANSFERASE"/>
    <property type="match status" value="1"/>
</dbReference>
<keyword evidence="2" id="KW-0808">Transferase</keyword>
<dbReference type="STRING" id="511.UZ73_09170"/>
<dbReference type="GeneID" id="29368342"/>
<proteinExistence type="inferred from homology"/>
<evidence type="ECO:0000256" key="1">
    <source>
        <dbReference type="ARBA" id="ARBA00010990"/>
    </source>
</evidence>
<evidence type="ECO:0000259" key="3">
    <source>
        <dbReference type="Pfam" id="PF01648"/>
    </source>
</evidence>
<dbReference type="Proteomes" id="UP000245216">
    <property type="component" value="Unassembled WGS sequence"/>
</dbReference>
<dbReference type="AlphaFoldDB" id="A0A2U2BM48"/>
<dbReference type="RefSeq" id="WP_045930657.1">
    <property type="nucleotide sequence ID" value="NZ_CAXOJJ010000021.1"/>
</dbReference>
<dbReference type="Gene3D" id="3.90.470.20">
    <property type="entry name" value="4'-phosphopantetheinyl transferase domain"/>
    <property type="match status" value="2"/>
</dbReference>
<dbReference type="GO" id="GO:0005829">
    <property type="term" value="C:cytosol"/>
    <property type="evidence" value="ECO:0007669"/>
    <property type="project" value="TreeGrafter"/>
</dbReference>
<feature type="domain" description="4'-phosphopantetheinyl transferase" evidence="3">
    <location>
        <begin position="104"/>
        <end position="201"/>
    </location>
</feature>
<evidence type="ECO:0000256" key="2">
    <source>
        <dbReference type="ARBA" id="ARBA00022679"/>
    </source>
</evidence>
<reference evidence="4 5" key="1">
    <citation type="submission" date="2018-05" db="EMBL/GenBank/DDBJ databases">
        <title>Genome Sequence of an Efficient Indole-Degrading Bacterium, Alcaligenes sp.YBY.</title>
        <authorList>
            <person name="Yang B."/>
        </authorList>
    </citation>
    <scope>NUCLEOTIDE SEQUENCE [LARGE SCALE GENOMIC DNA]</scope>
    <source>
        <strain evidence="4 5">YBY</strain>
    </source>
</reference>
<dbReference type="GO" id="GO:0008897">
    <property type="term" value="F:holo-[acyl-carrier-protein] synthase activity"/>
    <property type="evidence" value="ECO:0007669"/>
    <property type="project" value="InterPro"/>
</dbReference>
<comment type="caution">
    <text evidence="4">The sequence shown here is derived from an EMBL/GenBank/DDBJ whole genome shotgun (WGS) entry which is preliminary data.</text>
</comment>
<comment type="similarity">
    <text evidence="1">Belongs to the P-Pant transferase superfamily. Gsp/Sfp/HetI/AcpT family.</text>
</comment>
<dbReference type="EMBL" id="QEXO01000002">
    <property type="protein sequence ID" value="PWE15072.1"/>
    <property type="molecule type" value="Genomic_DNA"/>
</dbReference>
<dbReference type="InterPro" id="IPR008278">
    <property type="entry name" value="4-PPantetheinyl_Trfase_dom"/>
</dbReference>
<gene>
    <name evidence="4" type="ORF">DF183_10385</name>
</gene>
<organism evidence="4 5">
    <name type="scientific">Alcaligenes faecalis</name>
    <dbReference type="NCBI Taxonomy" id="511"/>
    <lineage>
        <taxon>Bacteria</taxon>
        <taxon>Pseudomonadati</taxon>
        <taxon>Pseudomonadota</taxon>
        <taxon>Betaproteobacteria</taxon>
        <taxon>Burkholderiales</taxon>
        <taxon>Alcaligenaceae</taxon>
        <taxon>Alcaligenes</taxon>
    </lineage>
</organism>
<dbReference type="KEGG" id="afa:UZ73_09170"/>
<dbReference type="GO" id="GO:0000287">
    <property type="term" value="F:magnesium ion binding"/>
    <property type="evidence" value="ECO:0007669"/>
    <property type="project" value="InterPro"/>
</dbReference>
<sequence>MLAVYSLSLPLPAGMESWLRSQIPDSTLAVIARRKRQSDQHLSLLAHGALRHFLAPLLGCTPRAVPVTTLEHGKPVLDLDDTDLHFSLSHSGERVLIGIADQIIGVDIEAMRLPVKPGLVEHCSVPSERSWLKCDLDFYALWCGKEAALKHAGTGFHIQPQELSLDGHPDHGCTVQSPHPILQDLVVHSHRPVENYAAAVCLDTSFAPWTVSFLDSIQLPDAKLTYHE</sequence>
<reference evidence="4 5" key="2">
    <citation type="submission" date="2018-05" db="EMBL/GenBank/DDBJ databases">
        <authorList>
            <person name="Lanie J.A."/>
            <person name="Ng W.-L."/>
            <person name="Kazmierczak K.M."/>
            <person name="Andrzejewski T.M."/>
            <person name="Davidsen T.M."/>
            <person name="Wayne K.J."/>
            <person name="Tettelin H."/>
            <person name="Glass J.I."/>
            <person name="Rusch D."/>
            <person name="Podicherti R."/>
            <person name="Tsui H.-C.T."/>
            <person name="Winkler M.E."/>
        </authorList>
    </citation>
    <scope>NUCLEOTIDE SEQUENCE [LARGE SCALE GENOMIC DNA]</scope>
    <source>
        <strain evidence="4 5">YBY</strain>
    </source>
</reference>